<dbReference type="EMBL" id="LMVO01000002">
    <property type="protein sequence ID" value="PAV10038.1"/>
    <property type="molecule type" value="Genomic_DNA"/>
</dbReference>
<organism evidence="2 3">
    <name type="scientific">Methanocorpusculum parvum</name>
    <dbReference type="NCBI Taxonomy" id="2193"/>
    <lineage>
        <taxon>Archaea</taxon>
        <taxon>Methanobacteriati</taxon>
        <taxon>Methanobacteriota</taxon>
        <taxon>Stenosarchaea group</taxon>
        <taxon>Methanomicrobia</taxon>
        <taxon>Methanomicrobiales</taxon>
        <taxon>Methanocorpusculaceae</taxon>
        <taxon>Methanocorpusculum</taxon>
    </lineage>
</organism>
<dbReference type="GO" id="GO:0006313">
    <property type="term" value="P:DNA transposition"/>
    <property type="evidence" value="ECO:0007669"/>
    <property type="project" value="InterPro"/>
</dbReference>
<dbReference type="InterPro" id="IPR002559">
    <property type="entry name" value="Transposase_11"/>
</dbReference>
<feature type="domain" description="Transposase IS4-like" evidence="1">
    <location>
        <begin position="136"/>
        <end position="338"/>
    </location>
</feature>
<dbReference type="GO" id="GO:0003677">
    <property type="term" value="F:DNA binding"/>
    <property type="evidence" value="ECO:0007669"/>
    <property type="project" value="InterPro"/>
</dbReference>
<evidence type="ECO:0000313" key="3">
    <source>
        <dbReference type="Proteomes" id="UP000243820"/>
    </source>
</evidence>
<dbReference type="AlphaFoldDB" id="A0AAX0Q9E3"/>
<dbReference type="Pfam" id="PF01609">
    <property type="entry name" value="DDE_Tnp_1"/>
    <property type="match status" value="1"/>
</dbReference>
<gene>
    <name evidence="2" type="ORF">ASJ83_04130</name>
</gene>
<evidence type="ECO:0000259" key="1">
    <source>
        <dbReference type="Pfam" id="PF01609"/>
    </source>
</evidence>
<keyword evidence="3" id="KW-1185">Reference proteome</keyword>
<accession>A0AAX0Q9E3</accession>
<dbReference type="GO" id="GO:0004803">
    <property type="term" value="F:transposase activity"/>
    <property type="evidence" value="ECO:0007669"/>
    <property type="project" value="InterPro"/>
</dbReference>
<dbReference type="RefSeq" id="WP_095641751.1">
    <property type="nucleotide sequence ID" value="NZ_LMVO01000002.1"/>
</dbReference>
<reference evidence="2 3" key="1">
    <citation type="journal article" date="2017" name="BMC Genomics">
        <title>Genomic analysis of methanogenic archaea reveals a shift towards energy conservation.</title>
        <authorList>
            <person name="Gilmore S.P."/>
            <person name="Henske J.K."/>
            <person name="Sexton J.A."/>
            <person name="Solomon K.V."/>
            <person name="Seppala S."/>
            <person name="Yoo J.I."/>
            <person name="Huyett L.M."/>
            <person name="Pressman A."/>
            <person name="Cogan J.Z."/>
            <person name="Kivenson V."/>
            <person name="Peng X."/>
            <person name="Tan Y."/>
            <person name="Valentine D.L."/>
            <person name="O'Malley M.A."/>
        </authorList>
    </citation>
    <scope>NUCLEOTIDE SEQUENCE [LARGE SCALE GENOMIC DNA]</scope>
    <source>
        <strain evidence="2 3">XII</strain>
    </source>
</reference>
<evidence type="ECO:0000313" key="2">
    <source>
        <dbReference type="EMBL" id="PAV10038.1"/>
    </source>
</evidence>
<sequence>MSEFQDEYERIFNNGVIPPDMSICWLMSQLNISDIVRKIEQTYYSPHLRDYFHYPIDFLIKLTVVMTYRRIAYRHIRRKITEEDLSHLLPAKSPLWLPSPSTLHYFVKYRLGEEGMETLMFLISKKIVHFLKSETEVIIDSTPLVASRYCPNSLFNPHYQVKMDKAYILNLGAYPLFMIHSEGTENDKPYAHFLIQIAELLGVSCDHVLMDAGYDSLELHTLIFEKLHAKPLIQLRSDAQLSPLDSEKTITKQINTFWRKGGNAQMSLTEKLVFLCKNGKREMVGAYLRNQTILHGMGVKDAMKRRGTCERKHAHLKKTVKYDVVHCKKNNRALSAIMNFITFQLLMLAHLQNGFQNMNFANYR</sequence>
<comment type="caution">
    <text evidence="2">The sequence shown here is derived from an EMBL/GenBank/DDBJ whole genome shotgun (WGS) entry which is preliminary data.</text>
</comment>
<proteinExistence type="predicted"/>
<name>A0AAX0Q9E3_9EURY</name>
<dbReference type="Proteomes" id="UP000243820">
    <property type="component" value="Unassembled WGS sequence"/>
</dbReference>
<protein>
    <recommendedName>
        <fullName evidence="1">Transposase IS4-like domain-containing protein</fullName>
    </recommendedName>
</protein>